<dbReference type="PANTHER" id="PTHR23155">
    <property type="entry name" value="DISEASE RESISTANCE PROTEIN RP"/>
    <property type="match status" value="1"/>
</dbReference>
<reference evidence="11" key="3">
    <citation type="journal article" date="2017" name="Nature">
        <title>Genome sequence of the progenitor of the wheat D genome Aegilops tauschii.</title>
        <authorList>
            <person name="Luo M.C."/>
            <person name="Gu Y.Q."/>
            <person name="Puiu D."/>
            <person name="Wang H."/>
            <person name="Twardziok S.O."/>
            <person name="Deal K.R."/>
            <person name="Huo N."/>
            <person name="Zhu T."/>
            <person name="Wang L."/>
            <person name="Wang Y."/>
            <person name="McGuire P.E."/>
            <person name="Liu S."/>
            <person name="Long H."/>
            <person name="Ramasamy R.K."/>
            <person name="Rodriguez J.C."/>
            <person name="Van S.L."/>
            <person name="Yuan L."/>
            <person name="Wang Z."/>
            <person name="Xia Z."/>
            <person name="Xiao L."/>
            <person name="Anderson O.D."/>
            <person name="Ouyang S."/>
            <person name="Liang Y."/>
            <person name="Zimin A.V."/>
            <person name="Pertea G."/>
            <person name="Qi P."/>
            <person name="Bennetzen J.L."/>
            <person name="Dai X."/>
            <person name="Dawson M.W."/>
            <person name="Muller H.G."/>
            <person name="Kugler K."/>
            <person name="Rivarola-Duarte L."/>
            <person name="Spannagl M."/>
            <person name="Mayer K.F.X."/>
            <person name="Lu F.H."/>
            <person name="Bevan M.W."/>
            <person name="Leroy P."/>
            <person name="Li P."/>
            <person name="You F.M."/>
            <person name="Sun Q."/>
            <person name="Liu Z."/>
            <person name="Lyons E."/>
            <person name="Wicker T."/>
            <person name="Salzberg S.L."/>
            <person name="Devos K.M."/>
            <person name="Dvorak J."/>
        </authorList>
    </citation>
    <scope>NUCLEOTIDE SEQUENCE [LARGE SCALE GENOMIC DNA]</scope>
    <source>
        <strain evidence="11">cv. AL8/78</strain>
    </source>
</reference>
<feature type="domain" description="NB-ARC" evidence="7">
    <location>
        <begin position="261"/>
        <end position="435"/>
    </location>
</feature>
<keyword evidence="5" id="KW-0611">Plant defense</keyword>
<keyword evidence="4" id="KW-0547">Nucleotide-binding</keyword>
<dbReference type="Pfam" id="PF23559">
    <property type="entry name" value="WHD_DRP"/>
    <property type="match status" value="1"/>
</dbReference>
<evidence type="ECO:0008006" key="13">
    <source>
        <dbReference type="Google" id="ProtNLM"/>
    </source>
</evidence>
<evidence type="ECO:0000256" key="6">
    <source>
        <dbReference type="ARBA" id="ARBA00023054"/>
    </source>
</evidence>
<dbReference type="SUPFAM" id="SSF52540">
    <property type="entry name" value="P-loop containing nucleoside triphosphate hydrolases"/>
    <property type="match status" value="2"/>
</dbReference>
<dbReference type="GO" id="GO:0043531">
    <property type="term" value="F:ADP binding"/>
    <property type="evidence" value="ECO:0007669"/>
    <property type="project" value="InterPro"/>
</dbReference>
<dbReference type="Gene3D" id="1.10.8.430">
    <property type="entry name" value="Helical domain of apoptotic protease-activating factors"/>
    <property type="match status" value="1"/>
</dbReference>
<reference evidence="12" key="2">
    <citation type="journal article" date="2017" name="Nat. Plants">
        <title>The Aegilops tauschii genome reveals multiple impacts of transposons.</title>
        <authorList>
            <person name="Zhao G."/>
            <person name="Zou C."/>
            <person name="Li K."/>
            <person name="Wang K."/>
            <person name="Li T."/>
            <person name="Gao L."/>
            <person name="Zhang X."/>
            <person name="Wang H."/>
            <person name="Yang Z."/>
            <person name="Liu X."/>
            <person name="Jiang W."/>
            <person name="Mao L."/>
            <person name="Kong X."/>
            <person name="Jiao Y."/>
            <person name="Jia J."/>
        </authorList>
    </citation>
    <scope>NUCLEOTIDE SEQUENCE [LARGE SCALE GENOMIC DNA]</scope>
    <source>
        <strain evidence="12">cv. AL8/78</strain>
    </source>
</reference>
<feature type="domain" description="NB-ARC" evidence="7">
    <location>
        <begin position="525"/>
        <end position="698"/>
    </location>
</feature>
<dbReference type="CDD" id="cd14798">
    <property type="entry name" value="RX-CC_like"/>
    <property type="match status" value="1"/>
</dbReference>
<reference evidence="11" key="4">
    <citation type="submission" date="2019-03" db="UniProtKB">
        <authorList>
            <consortium name="EnsemblPlants"/>
        </authorList>
    </citation>
    <scope>IDENTIFICATION</scope>
</reference>
<dbReference type="InterPro" id="IPR044974">
    <property type="entry name" value="Disease_R_plants"/>
</dbReference>
<keyword evidence="6" id="KW-0175">Coiled coil</keyword>
<dbReference type="FunFam" id="1.10.10.10:FF:000322">
    <property type="entry name" value="Probable disease resistance protein At1g63360"/>
    <property type="match status" value="1"/>
</dbReference>
<feature type="domain" description="Disease resistance R13L4/SHOC-2-like LRR" evidence="10">
    <location>
        <begin position="1084"/>
        <end position="1322"/>
    </location>
</feature>
<evidence type="ECO:0000259" key="8">
    <source>
        <dbReference type="Pfam" id="PF18052"/>
    </source>
</evidence>
<dbReference type="Proteomes" id="UP000015105">
    <property type="component" value="Chromosome 7D"/>
</dbReference>
<evidence type="ECO:0000313" key="11">
    <source>
        <dbReference type="EnsemblPlants" id="AET7Gv20259800.5"/>
    </source>
</evidence>
<dbReference type="InterPro" id="IPR032675">
    <property type="entry name" value="LRR_dom_sf"/>
</dbReference>
<evidence type="ECO:0000256" key="5">
    <source>
        <dbReference type="ARBA" id="ARBA00022821"/>
    </source>
</evidence>
<dbReference type="STRING" id="200361.A0A453QNX2"/>
<feature type="domain" description="Disease resistance R13L4/SHOC-2-like LRR" evidence="10">
    <location>
        <begin position="909"/>
        <end position="1008"/>
    </location>
</feature>
<dbReference type="PANTHER" id="PTHR23155:SF1114">
    <property type="entry name" value="OS02G0475500 PROTEIN"/>
    <property type="match status" value="1"/>
</dbReference>
<dbReference type="InterPro" id="IPR055414">
    <property type="entry name" value="LRR_R13L4/SHOC2-like"/>
</dbReference>
<comment type="similarity">
    <text evidence="1">Belongs to the disease resistance NB-LRR family.</text>
</comment>
<protein>
    <recommendedName>
        <fullName evidence="13">Disease resistance protein RPM1</fullName>
    </recommendedName>
</protein>
<evidence type="ECO:0000259" key="10">
    <source>
        <dbReference type="Pfam" id="PF23598"/>
    </source>
</evidence>
<name>A0A453QNX2_AEGTS</name>
<dbReference type="InterPro" id="IPR041118">
    <property type="entry name" value="Rx_N"/>
</dbReference>
<evidence type="ECO:0000256" key="3">
    <source>
        <dbReference type="ARBA" id="ARBA00022737"/>
    </source>
</evidence>
<keyword evidence="2" id="KW-0433">Leucine-rich repeat</keyword>
<dbReference type="Pfam" id="PF23598">
    <property type="entry name" value="LRR_14"/>
    <property type="match status" value="2"/>
</dbReference>
<evidence type="ECO:0000256" key="2">
    <source>
        <dbReference type="ARBA" id="ARBA00022614"/>
    </source>
</evidence>
<dbReference type="Gene3D" id="3.40.50.300">
    <property type="entry name" value="P-loop containing nucleotide triphosphate hydrolases"/>
    <property type="match status" value="2"/>
</dbReference>
<reference evidence="12" key="1">
    <citation type="journal article" date="2014" name="Science">
        <title>Ancient hybridizations among the ancestral genomes of bread wheat.</title>
        <authorList>
            <consortium name="International Wheat Genome Sequencing Consortium,"/>
            <person name="Marcussen T."/>
            <person name="Sandve S.R."/>
            <person name="Heier L."/>
            <person name="Spannagl M."/>
            <person name="Pfeifer M."/>
            <person name="Jakobsen K.S."/>
            <person name="Wulff B.B."/>
            <person name="Steuernagel B."/>
            <person name="Mayer K.F."/>
            <person name="Olsen O.A."/>
        </authorList>
    </citation>
    <scope>NUCLEOTIDE SEQUENCE [LARGE SCALE GENOMIC DNA]</scope>
    <source>
        <strain evidence="12">cv. AL8/78</strain>
    </source>
</reference>
<keyword evidence="3" id="KW-0677">Repeat</keyword>
<dbReference type="InterPro" id="IPR002182">
    <property type="entry name" value="NB-ARC"/>
</dbReference>
<dbReference type="GO" id="GO:0002758">
    <property type="term" value="P:innate immune response-activating signaling pathway"/>
    <property type="evidence" value="ECO:0007669"/>
    <property type="project" value="UniProtKB-ARBA"/>
</dbReference>
<dbReference type="InterPro" id="IPR027417">
    <property type="entry name" value="P-loop_NTPase"/>
</dbReference>
<dbReference type="GO" id="GO:0042742">
    <property type="term" value="P:defense response to bacterium"/>
    <property type="evidence" value="ECO:0007669"/>
    <property type="project" value="UniProtKB-ARBA"/>
</dbReference>
<proteinExistence type="inferred from homology"/>
<dbReference type="InterPro" id="IPR042197">
    <property type="entry name" value="Apaf_helical"/>
</dbReference>
<dbReference type="InterPro" id="IPR058922">
    <property type="entry name" value="WHD_DRP"/>
</dbReference>
<evidence type="ECO:0000259" key="7">
    <source>
        <dbReference type="Pfam" id="PF00931"/>
    </source>
</evidence>
<dbReference type="Gene3D" id="1.20.5.4130">
    <property type="match status" value="1"/>
</dbReference>
<organism evidence="11 12">
    <name type="scientific">Aegilops tauschii subsp. strangulata</name>
    <name type="common">Goatgrass</name>
    <dbReference type="NCBI Taxonomy" id="200361"/>
    <lineage>
        <taxon>Eukaryota</taxon>
        <taxon>Viridiplantae</taxon>
        <taxon>Streptophyta</taxon>
        <taxon>Embryophyta</taxon>
        <taxon>Tracheophyta</taxon>
        <taxon>Spermatophyta</taxon>
        <taxon>Magnoliopsida</taxon>
        <taxon>Liliopsida</taxon>
        <taxon>Poales</taxon>
        <taxon>Poaceae</taxon>
        <taxon>BOP clade</taxon>
        <taxon>Pooideae</taxon>
        <taxon>Triticodae</taxon>
        <taxon>Triticeae</taxon>
        <taxon>Triticinae</taxon>
        <taxon>Aegilops</taxon>
    </lineage>
</organism>
<dbReference type="SUPFAM" id="SSF52058">
    <property type="entry name" value="L domain-like"/>
    <property type="match status" value="1"/>
</dbReference>
<dbReference type="InterPro" id="IPR036388">
    <property type="entry name" value="WH-like_DNA-bd_sf"/>
</dbReference>
<dbReference type="Pfam" id="PF18052">
    <property type="entry name" value="Rx_N"/>
    <property type="match status" value="1"/>
</dbReference>
<reference evidence="11" key="5">
    <citation type="journal article" date="2021" name="G3 (Bethesda)">
        <title>Aegilops tauschii genome assembly Aet v5.0 features greater sequence contiguity and improved annotation.</title>
        <authorList>
            <person name="Wang L."/>
            <person name="Zhu T."/>
            <person name="Rodriguez J.C."/>
            <person name="Deal K.R."/>
            <person name="Dubcovsky J."/>
            <person name="McGuire P.E."/>
            <person name="Lux T."/>
            <person name="Spannagl M."/>
            <person name="Mayer K.F.X."/>
            <person name="Baldrich P."/>
            <person name="Meyers B.C."/>
            <person name="Huo N."/>
            <person name="Gu Y.Q."/>
            <person name="Zhou H."/>
            <person name="Devos K.M."/>
            <person name="Bennetzen J.L."/>
            <person name="Unver T."/>
            <person name="Budak H."/>
            <person name="Gulick P.J."/>
            <person name="Galiba G."/>
            <person name="Kalapos B."/>
            <person name="Nelson D.R."/>
            <person name="Li P."/>
            <person name="You F.M."/>
            <person name="Luo M.C."/>
            <person name="Dvorak J."/>
        </authorList>
    </citation>
    <scope>NUCLEOTIDE SEQUENCE [LARGE SCALE GENOMIC DNA]</scope>
    <source>
        <strain evidence="11">cv. AL8/78</strain>
    </source>
</reference>
<sequence length="1351" mass="151139">MLGSGPNKAATPHMGNLFHMVFKMQGLDEKFTVPTTPPIRAQLLHWIHTEHFVQFSIFISDPHNSNRSEQERRVGAMEATVLSVGKSVVNGAVSYAQSAVAEEVALQLGVQRDQAFIRDELEMMQSFLMVAHDDRDDNKVVKTWVKQVRDLGYDVEDCLQDFAVHLEKPSYWWHILRTLLDRRHVAVQMKDLRAKVEDVSQRNLRYHLIKGPAAGSKSVATAAEQYAAGSKASATMYGVDEARRAMKPRVDLAQLISKEQGKDLRVIAVWGTCGVLGQVSVIRKVYDDSDKFDCRAWVKLTHPFDPIMFMQSIMRQFYGYSSISESAAEGQSCPECASATGAEVLKKMLMMKQKDLVDKFTEYVNKKSYLIVLNNLCSIEDWDWIRTYFPASSNGNRIIVATQQVEVASLCVGRKYRVSELKQLSTDQTLYVFYHKSPQGGSDPMEPESSSNTTAIVTTNRTNSLVPTSEIPAGDQAKDATTGQNAVMRSLSRILSRTALLKESEVVGRVTEKIDILQLIVDPVNKEVQVISVWGMGGIGKTALVKDICESQELSDTFKKRACVTIMRPFNQVQFLRSLIMQLVVTETSEENGTVCSLGKVRKTLPWSVEKLEAELGSLLEEKRWLIVLDDLSSTTELDIIMKSLPCTENASRIIVTTREENIANHCSKKVENVYKLKGLTKKNALVVFTKKVFKENECLHLQYPELVEQAEQILKKCSGLPLAIVAIGGFLANQPKTVMEWRKLNENLSSELEMNTELDTIRTVLLKSYDGLPYHLKACFLYLAIFPEGYKISLTRLVRRWIAEGYSRPVRGKSSSEIAESYFMDLISRSMILPSRSSSHSRKVVDSCQLHDVIREIGISKSMEENLVFRLEEGCTSNSQGTIRHLSVSNNWKGDESEFESTIDLSRVRSITIFGKWRSFFISDKMRLLRVLDLESTSGLVDHHLEHIGKLFHLRYLSLRGCHGIYHLPGSLGNLRQLQTLDITGTNIIKLPKNIIKLRKLQHVHARGVGNNDEPVYQEYPNEVPKLTRNKLCILTCSSVGFCVACCAPHLLKGCMGIDGDTNRRDVCTACCCSFLPMLATRRCSRGVEMPRGIHRFKALQTLGVVNVSRRKATLRELASLTGLRKLGVTGVDKSNGGELCSALANLSSLETLLVQSEGKPGLSGCLDGLSSPLENLVSLKLYGNLVELPAWINGGLKNLAKLKLRSSRIEKHDAAIQILGSLPNLAILRLRKESFEGKEVHLHFQQGAFQTLMVLELSSPGNLKSVRFDKGAAPKLELLQYYDQPKEEVVSEENGDQFEEAPGVSFSGLAFLGSLKEVLLEGGNYKGDFVQNLRSQLELNLKRPVLKMD</sequence>
<dbReference type="Pfam" id="PF00931">
    <property type="entry name" value="NB-ARC"/>
    <property type="match status" value="2"/>
</dbReference>
<feature type="domain" description="Disease resistance protein winged helix" evidence="9">
    <location>
        <begin position="786"/>
        <end position="857"/>
    </location>
</feature>
<evidence type="ECO:0000313" key="12">
    <source>
        <dbReference type="Proteomes" id="UP000015105"/>
    </source>
</evidence>
<keyword evidence="12" id="KW-1185">Reference proteome</keyword>
<dbReference type="PRINTS" id="PR00364">
    <property type="entry name" value="DISEASERSIST"/>
</dbReference>
<evidence type="ECO:0000256" key="4">
    <source>
        <dbReference type="ARBA" id="ARBA00022741"/>
    </source>
</evidence>
<dbReference type="EnsemblPlants" id="AET7Gv20259800.5">
    <property type="protein sequence ID" value="AET7Gv20259800.5"/>
    <property type="gene ID" value="AET7Gv20259800"/>
</dbReference>
<evidence type="ECO:0000256" key="1">
    <source>
        <dbReference type="ARBA" id="ARBA00008894"/>
    </source>
</evidence>
<dbReference type="GO" id="GO:0009626">
    <property type="term" value="P:plant-type hypersensitive response"/>
    <property type="evidence" value="ECO:0007669"/>
    <property type="project" value="UniProtKB-ARBA"/>
</dbReference>
<dbReference type="InterPro" id="IPR038005">
    <property type="entry name" value="RX-like_CC"/>
</dbReference>
<dbReference type="Gramene" id="AET7Gv20259800.5">
    <property type="protein sequence ID" value="AET7Gv20259800.5"/>
    <property type="gene ID" value="AET7Gv20259800"/>
</dbReference>
<feature type="domain" description="Disease resistance N-terminal" evidence="8">
    <location>
        <begin position="88"/>
        <end position="170"/>
    </location>
</feature>
<evidence type="ECO:0000259" key="9">
    <source>
        <dbReference type="Pfam" id="PF23559"/>
    </source>
</evidence>
<dbReference type="Gene3D" id="1.10.10.10">
    <property type="entry name" value="Winged helix-like DNA-binding domain superfamily/Winged helix DNA-binding domain"/>
    <property type="match status" value="1"/>
</dbReference>
<accession>A0A453QNX2</accession>
<dbReference type="Gene3D" id="3.80.10.10">
    <property type="entry name" value="Ribonuclease Inhibitor"/>
    <property type="match status" value="2"/>
</dbReference>